<dbReference type="HOGENOM" id="CLU_002568_4_1_1"/>
<dbReference type="GO" id="GO:0008154">
    <property type="term" value="P:actin polymerization or depolymerization"/>
    <property type="evidence" value="ECO:0007669"/>
    <property type="project" value="TreeGrafter"/>
</dbReference>
<dbReference type="GO" id="GO:0005546">
    <property type="term" value="F:phosphatidylinositol-4,5-bisphosphate binding"/>
    <property type="evidence" value="ECO:0007669"/>
    <property type="project" value="TreeGrafter"/>
</dbReference>
<dbReference type="GO" id="GO:0005737">
    <property type="term" value="C:cytoplasm"/>
    <property type="evidence" value="ECO:0007669"/>
    <property type="project" value="TreeGrafter"/>
</dbReference>
<dbReference type="GO" id="GO:0051016">
    <property type="term" value="P:barbed-end actin filament capping"/>
    <property type="evidence" value="ECO:0007669"/>
    <property type="project" value="TreeGrafter"/>
</dbReference>
<dbReference type="GO" id="GO:0015629">
    <property type="term" value="C:actin cytoskeleton"/>
    <property type="evidence" value="ECO:0007669"/>
    <property type="project" value="TreeGrafter"/>
</dbReference>
<sequence length="184" mass="20914">MKVVPVPKEFFGNFFRGDSYIVLSIKEIKGSLDSHIHFWLGSETSQDEAGVAAYKSVELDDFLGGSPVQHREVEGAETSRFVSYFPKGLTVKAGGVKSGFNHVEEVFKPKLLRVKGKTIPVVSEVEIGWENMNDGDSFILDLGQTIFAWMGGKCRRSERLRVRIFLRNRCVFRQLSEIFRYSNR</sequence>
<dbReference type="OrthoDB" id="6375767at2759"/>
<feature type="domain" description="Gelsolin-like" evidence="1">
    <location>
        <begin position="2"/>
        <end position="82"/>
    </location>
</feature>
<evidence type="ECO:0000313" key="3">
    <source>
        <dbReference type="Proteomes" id="UP000030746"/>
    </source>
</evidence>
<gene>
    <name evidence="2" type="ORF">LOTGIDRAFT_144968</name>
</gene>
<dbReference type="AlphaFoldDB" id="V3ZT64"/>
<dbReference type="PRINTS" id="PR00597">
    <property type="entry name" value="GELSOLIN"/>
</dbReference>
<dbReference type="PANTHER" id="PTHR11977:SF57">
    <property type="entry name" value="VILLIN-LIKE PROTEIN QUAIL"/>
    <property type="match status" value="1"/>
</dbReference>
<dbReference type="RefSeq" id="XP_009054672.1">
    <property type="nucleotide sequence ID" value="XM_009056424.1"/>
</dbReference>
<dbReference type="CDD" id="cd11290">
    <property type="entry name" value="gelsolin_S1_like"/>
    <property type="match status" value="1"/>
</dbReference>
<proteinExistence type="predicted"/>
<dbReference type="GeneID" id="20234898"/>
<evidence type="ECO:0000259" key="1">
    <source>
        <dbReference type="Pfam" id="PF00626"/>
    </source>
</evidence>
<dbReference type="PANTHER" id="PTHR11977">
    <property type="entry name" value="VILLIN"/>
    <property type="match status" value="1"/>
</dbReference>
<evidence type="ECO:0000313" key="2">
    <source>
        <dbReference type="EMBL" id="ESO94638.1"/>
    </source>
</evidence>
<dbReference type="GO" id="GO:0051014">
    <property type="term" value="P:actin filament severing"/>
    <property type="evidence" value="ECO:0007669"/>
    <property type="project" value="TreeGrafter"/>
</dbReference>
<dbReference type="SMART" id="SM00262">
    <property type="entry name" value="GEL"/>
    <property type="match status" value="2"/>
</dbReference>
<dbReference type="Pfam" id="PF00626">
    <property type="entry name" value="Gelsolin"/>
    <property type="match status" value="2"/>
</dbReference>
<dbReference type="CTD" id="20234898"/>
<dbReference type="OMA" id="HAEINAP"/>
<dbReference type="KEGG" id="lgi:LOTGIDRAFT_144968"/>
<accession>V3ZT64</accession>
<protein>
    <recommendedName>
        <fullName evidence="1">Gelsolin-like domain-containing protein</fullName>
    </recommendedName>
</protein>
<dbReference type="InterPro" id="IPR029006">
    <property type="entry name" value="ADF-H/Gelsolin-like_dom_sf"/>
</dbReference>
<dbReference type="Proteomes" id="UP000030746">
    <property type="component" value="Unassembled WGS sequence"/>
</dbReference>
<dbReference type="EMBL" id="KB201785">
    <property type="protein sequence ID" value="ESO94638.1"/>
    <property type="molecule type" value="Genomic_DNA"/>
</dbReference>
<dbReference type="InterPro" id="IPR007123">
    <property type="entry name" value="Gelsolin-like_dom"/>
</dbReference>
<dbReference type="InterPro" id="IPR007122">
    <property type="entry name" value="Villin/Gelsolin"/>
</dbReference>
<dbReference type="GO" id="GO:0051015">
    <property type="term" value="F:actin filament binding"/>
    <property type="evidence" value="ECO:0007669"/>
    <property type="project" value="InterPro"/>
</dbReference>
<dbReference type="Gene3D" id="3.40.20.10">
    <property type="entry name" value="Severin"/>
    <property type="match status" value="2"/>
</dbReference>
<dbReference type="STRING" id="225164.V3ZT64"/>
<dbReference type="SUPFAM" id="SSF55753">
    <property type="entry name" value="Actin depolymerizing proteins"/>
    <property type="match status" value="2"/>
</dbReference>
<reference evidence="2 3" key="1">
    <citation type="journal article" date="2013" name="Nature">
        <title>Insights into bilaterian evolution from three spiralian genomes.</title>
        <authorList>
            <person name="Simakov O."/>
            <person name="Marletaz F."/>
            <person name="Cho S.J."/>
            <person name="Edsinger-Gonzales E."/>
            <person name="Havlak P."/>
            <person name="Hellsten U."/>
            <person name="Kuo D.H."/>
            <person name="Larsson T."/>
            <person name="Lv J."/>
            <person name="Arendt D."/>
            <person name="Savage R."/>
            <person name="Osoegawa K."/>
            <person name="de Jong P."/>
            <person name="Grimwood J."/>
            <person name="Chapman J.A."/>
            <person name="Shapiro H."/>
            <person name="Aerts A."/>
            <person name="Otillar R.P."/>
            <person name="Terry A.Y."/>
            <person name="Boore J.L."/>
            <person name="Grigoriev I.V."/>
            <person name="Lindberg D.R."/>
            <person name="Seaver E.C."/>
            <person name="Weisblat D.A."/>
            <person name="Putnam N.H."/>
            <person name="Rokhsar D.S."/>
        </authorList>
    </citation>
    <scope>NUCLEOTIDE SEQUENCE [LARGE SCALE GENOMIC DNA]</scope>
</reference>
<name>V3ZT64_LOTGI</name>
<organism evidence="2 3">
    <name type="scientific">Lottia gigantea</name>
    <name type="common">Giant owl limpet</name>
    <dbReference type="NCBI Taxonomy" id="225164"/>
    <lineage>
        <taxon>Eukaryota</taxon>
        <taxon>Metazoa</taxon>
        <taxon>Spiralia</taxon>
        <taxon>Lophotrochozoa</taxon>
        <taxon>Mollusca</taxon>
        <taxon>Gastropoda</taxon>
        <taxon>Patellogastropoda</taxon>
        <taxon>Lottioidea</taxon>
        <taxon>Lottiidae</taxon>
        <taxon>Lottia</taxon>
    </lineage>
</organism>
<feature type="domain" description="Gelsolin-like" evidence="1">
    <location>
        <begin position="120"/>
        <end position="159"/>
    </location>
</feature>
<keyword evidence="3" id="KW-1185">Reference proteome</keyword>